<dbReference type="OrthoDB" id="4075408at2759"/>
<protein>
    <submittedName>
        <fullName evidence="1">Uncharacterized protein</fullName>
    </submittedName>
</protein>
<dbReference type="GeneID" id="30030251"/>
<sequence>MPTSTSDALVAIAERILGQVAGLSTAEISKRGRKYRFVNKNFQRVREEDKHLTVCPERPQDHVSVVLAHGILAAIRADIFDTHPDLCLMIIGVARALEENHWYEEENSSVVHFDVQRPAVAPGQAQAAVRFAERVTDTHLAQGYNVLYCAKLNFLHTDHHVGSRLEGACMREYVARYFGAAALELPDVLAALKSFSHWAHIKGLLYRLGLPHMDVDDALARRFAAFPAPPPDLAAYVHARSPSGTSRFALVCKALDHLAQYKYARLVPYPHGPLFDCRWAFALCADIARDPARYHLRAKAKRLSRDPANLPELAQRWGGHIDALLLAVCLVLHVFPDTAGECFLHSRVPLFSDAMVARHADYYQQLLAVAREIDDYERKGWAPEDIVLRMHKAHVPSWHDEVARAKNHA</sequence>
<keyword evidence="2" id="KW-1185">Reference proteome</keyword>
<reference evidence="1 2" key="1">
    <citation type="submission" date="2016-05" db="EMBL/GenBank/DDBJ databases">
        <title>Comparative genomics of biotechnologically important yeasts.</title>
        <authorList>
            <consortium name="DOE Joint Genome Institute"/>
            <person name="Riley R."/>
            <person name="Haridas S."/>
            <person name="Wolfe K.H."/>
            <person name="Lopes M.R."/>
            <person name="Hittinger C.T."/>
            <person name="Goker M."/>
            <person name="Salamov A."/>
            <person name="Wisecaver J."/>
            <person name="Long T.M."/>
            <person name="Aerts A.L."/>
            <person name="Barry K."/>
            <person name="Choi C."/>
            <person name="Clum A."/>
            <person name="Coughlan A.Y."/>
            <person name="Deshpande S."/>
            <person name="Douglass A.P."/>
            <person name="Hanson S.J."/>
            <person name="Klenk H.-P."/>
            <person name="LaButti K."/>
            <person name="Lapidus A."/>
            <person name="Lindquist E."/>
            <person name="Lipzen A."/>
            <person name="Meier-kolthoff J.P."/>
            <person name="Ohm R.A."/>
            <person name="Otillar R.P."/>
            <person name="Pangilinan J."/>
            <person name="Peng Y."/>
            <person name="Rokas A."/>
            <person name="Rosa C.A."/>
            <person name="Scheuner C."/>
            <person name="Sibirny A.A."/>
            <person name="Slot J.C."/>
            <person name="Stielow J.B."/>
            <person name="Sun H."/>
            <person name="Kurtzman C.P."/>
            <person name="Blackwell M."/>
            <person name="Grigoriev I.V."/>
            <person name="Jeffries T.W."/>
        </authorList>
    </citation>
    <scope>NUCLEOTIDE SEQUENCE [LARGE SCALE GENOMIC DNA]</scope>
    <source>
        <strain evidence="1 2">NRRL YB-4993</strain>
    </source>
</reference>
<gene>
    <name evidence="1" type="ORF">METBIDRAFT_40452</name>
</gene>
<proteinExistence type="predicted"/>
<comment type="caution">
    <text evidence="1">The sequence shown here is derived from an EMBL/GenBank/DDBJ whole genome shotgun (WGS) entry which is preliminary data.</text>
</comment>
<evidence type="ECO:0000313" key="1">
    <source>
        <dbReference type="EMBL" id="OBA21790.1"/>
    </source>
</evidence>
<dbReference type="AlphaFoldDB" id="A0A1A0HCT7"/>
<name>A0A1A0HCT7_9ASCO</name>
<dbReference type="Proteomes" id="UP000092555">
    <property type="component" value="Unassembled WGS sequence"/>
</dbReference>
<organism evidence="1 2">
    <name type="scientific">Metschnikowia bicuspidata var. bicuspidata NRRL YB-4993</name>
    <dbReference type="NCBI Taxonomy" id="869754"/>
    <lineage>
        <taxon>Eukaryota</taxon>
        <taxon>Fungi</taxon>
        <taxon>Dikarya</taxon>
        <taxon>Ascomycota</taxon>
        <taxon>Saccharomycotina</taxon>
        <taxon>Pichiomycetes</taxon>
        <taxon>Metschnikowiaceae</taxon>
        <taxon>Metschnikowia</taxon>
    </lineage>
</organism>
<evidence type="ECO:0000313" key="2">
    <source>
        <dbReference type="Proteomes" id="UP000092555"/>
    </source>
</evidence>
<dbReference type="EMBL" id="LXTC01000002">
    <property type="protein sequence ID" value="OBA21790.1"/>
    <property type="molecule type" value="Genomic_DNA"/>
</dbReference>
<accession>A0A1A0HCT7</accession>
<dbReference type="RefSeq" id="XP_018712286.1">
    <property type="nucleotide sequence ID" value="XM_018857275.1"/>
</dbReference>